<keyword evidence="5" id="KW-1185">Reference proteome</keyword>
<feature type="signal peptide" evidence="2">
    <location>
        <begin position="1"/>
        <end position="38"/>
    </location>
</feature>
<feature type="chain" id="PRO_5018964604" description="Right handed beta helix domain-containing protein" evidence="2">
    <location>
        <begin position="39"/>
        <end position="831"/>
    </location>
</feature>
<dbReference type="EMBL" id="CP031423">
    <property type="protein sequence ID" value="AZS35597.1"/>
    <property type="molecule type" value="Genomic_DNA"/>
</dbReference>
<evidence type="ECO:0000256" key="1">
    <source>
        <dbReference type="SAM" id="MobiDB-lite"/>
    </source>
</evidence>
<dbReference type="SMART" id="SM00710">
    <property type="entry name" value="PbH1"/>
    <property type="match status" value="6"/>
</dbReference>
<protein>
    <recommendedName>
        <fullName evidence="3">Right handed beta helix domain-containing protein</fullName>
    </recommendedName>
</protein>
<dbReference type="Pfam" id="PF13229">
    <property type="entry name" value="Beta_helix"/>
    <property type="match status" value="1"/>
</dbReference>
<dbReference type="InterPro" id="IPR006626">
    <property type="entry name" value="PbH1"/>
</dbReference>
<gene>
    <name evidence="4" type="ORF">CVS47_00189</name>
</gene>
<evidence type="ECO:0000313" key="4">
    <source>
        <dbReference type="EMBL" id="AZS35597.1"/>
    </source>
</evidence>
<evidence type="ECO:0000259" key="3">
    <source>
        <dbReference type="Pfam" id="PF13229"/>
    </source>
</evidence>
<sequence>MPRAHVPLTPRRRLSAIGAAVTAIAFTTSLLVAAPASAATPSVVFSDNFTRSSSSGWGTSSSSKAWSSWSSEKNALTVDGSAGILSLSAAQSAVARIPVSVRDVRAQATVRLKAASGNAYYSFNVRSQADGSEYRVRLHTNATGSPTLALSRMNGKTETSLAKVSLQGSLLNTSAQALDTTVTGVDPVKVEVRLSAPGATSTPQLTFTDSSAQKITGAGAVSFGGFLVDTATSRTDLVVDNLWITDNASPLTSGAAPAAPVTTPSPTPTATTAPAPAPTTSQAAAPASTSTGRGSATVGTTTYPVPSGAIFVSNSSTASTQNGSSSAPYKSVQAAVNAARSGNTIVIRRGTYHEQVEVPWAKSLTIQAYPNETVWFDGSSTVTNWIQSGSTWVAGNWGAQFSSDIAGDASRYTDPNYPMASHPDQVFIDGSAQRQVASAAEVVPGTFAVDYAAKKIILGSNPAGKTVRASDLGQAFNVVSEGTTLQGFGVRRYGTNFNLKGAIRMQNVKSTLRDVVISQNATIGLSLTNADGLVERVTAENNGMLGIGMNVAHNLVLRDSVISGNNTERFKKAPVAGGVKITSSQNVTVTNSDVVNNKANGLWFDVSSYNVKIAGVRANNNSFTQIVIELSAKVLLMNNQTLGGEQGVAVFNASNVRIYNSDFGANSLHSLKLAQDARRYATSERSATYLRNAGLEGEMTWIVKDIVVSNNVFGSGGYFSIRAMDGRSNRAVDTWNLTITGNLFNNKAAGGPTMVSWGLGDNKTEVKYNTPDDLAAAKNTSWRNAMTSTVKTLADMAADRSANVGVAVSLPSDATAVAGWPSGTKALGSNR</sequence>
<dbReference type="OrthoDB" id="9807425at2"/>
<reference evidence="4 5" key="1">
    <citation type="submission" date="2018-08" db="EMBL/GenBank/DDBJ databases">
        <title>Microbacterium lemovicicum sp. nov., a bacterium isolated from a natural uranium-rich soil.</title>
        <authorList>
            <person name="ORTET P."/>
        </authorList>
    </citation>
    <scope>NUCLEOTIDE SEQUENCE [LARGE SCALE GENOMIC DNA]</scope>
    <source>
        <strain evidence="4 5">Viu22</strain>
    </source>
</reference>
<dbReference type="AlphaFoldDB" id="A0A3S9W667"/>
<dbReference type="SUPFAM" id="SSF51126">
    <property type="entry name" value="Pectin lyase-like"/>
    <property type="match status" value="1"/>
</dbReference>
<organism evidence="4 5">
    <name type="scientific">Microbacterium lemovicicum</name>
    <dbReference type="NCBI Taxonomy" id="1072463"/>
    <lineage>
        <taxon>Bacteria</taxon>
        <taxon>Bacillati</taxon>
        <taxon>Actinomycetota</taxon>
        <taxon>Actinomycetes</taxon>
        <taxon>Micrococcales</taxon>
        <taxon>Microbacteriaceae</taxon>
        <taxon>Microbacterium</taxon>
    </lineage>
</organism>
<evidence type="ECO:0000256" key="2">
    <source>
        <dbReference type="SAM" id="SignalP"/>
    </source>
</evidence>
<dbReference type="InterPro" id="IPR012334">
    <property type="entry name" value="Pectin_lyas_fold"/>
</dbReference>
<dbReference type="Gene3D" id="2.160.20.10">
    <property type="entry name" value="Single-stranded right-handed beta-helix, Pectin lyase-like"/>
    <property type="match status" value="2"/>
</dbReference>
<dbReference type="Proteomes" id="UP000276888">
    <property type="component" value="Chromosome"/>
</dbReference>
<name>A0A3S9W667_9MICO</name>
<accession>A0A3S9W667</accession>
<feature type="region of interest" description="Disordered" evidence="1">
    <location>
        <begin position="249"/>
        <end position="297"/>
    </location>
</feature>
<dbReference type="RefSeq" id="WP_127094400.1">
    <property type="nucleotide sequence ID" value="NZ_CP031423.1"/>
</dbReference>
<feature type="domain" description="Right handed beta helix" evidence="3">
    <location>
        <begin position="502"/>
        <end position="663"/>
    </location>
</feature>
<feature type="compositionally biased region" description="Low complexity" evidence="1">
    <location>
        <begin position="252"/>
        <end position="291"/>
    </location>
</feature>
<keyword evidence="2" id="KW-0732">Signal</keyword>
<dbReference type="InterPro" id="IPR039448">
    <property type="entry name" value="Beta_helix"/>
</dbReference>
<proteinExistence type="predicted"/>
<evidence type="ECO:0000313" key="5">
    <source>
        <dbReference type="Proteomes" id="UP000276888"/>
    </source>
</evidence>
<dbReference type="InterPro" id="IPR011050">
    <property type="entry name" value="Pectin_lyase_fold/virulence"/>
</dbReference>
<dbReference type="KEGG" id="mlv:CVS47_00189"/>